<proteinExistence type="predicted"/>
<feature type="compositionally biased region" description="Basic and acidic residues" evidence="1">
    <location>
        <begin position="1"/>
        <end position="15"/>
    </location>
</feature>
<feature type="compositionally biased region" description="Basic and acidic residues" evidence="1">
    <location>
        <begin position="103"/>
        <end position="118"/>
    </location>
</feature>
<keyword evidence="2" id="KW-0812">Transmembrane</keyword>
<dbReference type="SUPFAM" id="SSF50370">
    <property type="entry name" value="Ricin B-like lectins"/>
    <property type="match status" value="1"/>
</dbReference>
<evidence type="ECO:0000313" key="4">
    <source>
        <dbReference type="EMBL" id="MBT0772283.1"/>
    </source>
</evidence>
<protein>
    <submittedName>
        <fullName evidence="4">Ricin-type beta-trefoil lectin domain protein</fullName>
    </submittedName>
</protein>
<dbReference type="CDD" id="cd00161">
    <property type="entry name" value="beta-trefoil_Ricin-like"/>
    <property type="match status" value="1"/>
</dbReference>
<dbReference type="PROSITE" id="PS50231">
    <property type="entry name" value="RICIN_B_LECTIN"/>
    <property type="match status" value="1"/>
</dbReference>
<dbReference type="SMART" id="SM00458">
    <property type="entry name" value="RICIN"/>
    <property type="match status" value="1"/>
</dbReference>
<name>A0ABS5TN68_9ACTN</name>
<feature type="domain" description="Ricin B lectin" evidence="3">
    <location>
        <begin position="167"/>
        <end position="307"/>
    </location>
</feature>
<gene>
    <name evidence="4" type="ORF">KIH74_25280</name>
</gene>
<dbReference type="EMBL" id="JAHBAY010000011">
    <property type="protein sequence ID" value="MBT0772283.1"/>
    <property type="molecule type" value="Genomic_DNA"/>
</dbReference>
<keyword evidence="2" id="KW-0472">Membrane</keyword>
<reference evidence="4 5" key="1">
    <citation type="submission" date="2021-05" db="EMBL/GenBank/DDBJ databases">
        <title>Kineosporia and Streptomyces sp. nov. two new marine actinobacteria isolated from Coral.</title>
        <authorList>
            <person name="Buangrab K."/>
            <person name="Sutthacheep M."/>
            <person name="Yeemin T."/>
            <person name="Harunari E."/>
            <person name="Igarashi Y."/>
            <person name="Kanchanasin P."/>
            <person name="Tanasupawat S."/>
            <person name="Phongsopitanun W."/>
        </authorList>
    </citation>
    <scope>NUCLEOTIDE SEQUENCE [LARGE SCALE GENOMIC DNA]</scope>
    <source>
        <strain evidence="4 5">J2-2</strain>
    </source>
</reference>
<evidence type="ECO:0000256" key="1">
    <source>
        <dbReference type="SAM" id="MobiDB-lite"/>
    </source>
</evidence>
<organism evidence="4 5">
    <name type="scientific">Kineosporia corallincola</name>
    <dbReference type="NCBI Taxonomy" id="2835133"/>
    <lineage>
        <taxon>Bacteria</taxon>
        <taxon>Bacillati</taxon>
        <taxon>Actinomycetota</taxon>
        <taxon>Actinomycetes</taxon>
        <taxon>Kineosporiales</taxon>
        <taxon>Kineosporiaceae</taxon>
        <taxon>Kineosporia</taxon>
    </lineage>
</organism>
<dbReference type="Pfam" id="PF00652">
    <property type="entry name" value="Ricin_B_lectin"/>
    <property type="match status" value="1"/>
</dbReference>
<feature type="region of interest" description="Disordered" evidence="1">
    <location>
        <begin position="79"/>
        <end position="160"/>
    </location>
</feature>
<sequence length="307" mass="31410">MVETRELSSEQHTESDLDLGESAPAGPGSEPHHRLPFGVSARGLKGAAAFAGFVGVVVAAVIGGALAVDSVARFDDSRLQDGAMETIPPPTTPDSAATSTPEDDAKTGRTETADDTRKTGTTTASQKTTADDSAKSSSGGGTRKTATSDAEEDGAAQPKTRQVVHVAGLGVIKNLNTGLCVDLPDAGVPAAGGAISEYECIPGAGDNQDFQAVEVGDQVWLRNLKSNYCLDLPGAEAVDPLTVVLASPCVQGTSDNQMFQARVQGKGFAFVNVKSDLCLDVADPVNGNHNLVLNTCSGAGSQVWAVS</sequence>
<feature type="region of interest" description="Disordered" evidence="1">
    <location>
        <begin position="1"/>
        <end position="34"/>
    </location>
</feature>
<dbReference type="Proteomes" id="UP001197247">
    <property type="component" value="Unassembled WGS sequence"/>
</dbReference>
<feature type="transmembrane region" description="Helical" evidence="2">
    <location>
        <begin position="47"/>
        <end position="68"/>
    </location>
</feature>
<keyword evidence="2" id="KW-1133">Transmembrane helix</keyword>
<feature type="compositionally biased region" description="Low complexity" evidence="1">
    <location>
        <begin position="119"/>
        <end position="128"/>
    </location>
</feature>
<dbReference type="InterPro" id="IPR035992">
    <property type="entry name" value="Ricin_B-like_lectins"/>
</dbReference>
<dbReference type="RefSeq" id="WP_214158699.1">
    <property type="nucleotide sequence ID" value="NZ_JAHBAY010000011.1"/>
</dbReference>
<dbReference type="Gene3D" id="2.80.10.50">
    <property type="match status" value="1"/>
</dbReference>
<evidence type="ECO:0000256" key="2">
    <source>
        <dbReference type="SAM" id="Phobius"/>
    </source>
</evidence>
<dbReference type="InterPro" id="IPR000772">
    <property type="entry name" value="Ricin_B_lectin"/>
</dbReference>
<evidence type="ECO:0000259" key="3">
    <source>
        <dbReference type="SMART" id="SM00458"/>
    </source>
</evidence>
<accession>A0ABS5TN68</accession>
<keyword evidence="5" id="KW-1185">Reference proteome</keyword>
<comment type="caution">
    <text evidence="4">The sequence shown here is derived from an EMBL/GenBank/DDBJ whole genome shotgun (WGS) entry which is preliminary data.</text>
</comment>
<evidence type="ECO:0000313" key="5">
    <source>
        <dbReference type="Proteomes" id="UP001197247"/>
    </source>
</evidence>